<gene>
    <name evidence="1" type="ORF">FNQ90_25590</name>
</gene>
<accession>A0A7W3TID1</accession>
<dbReference type="SUPFAM" id="SSF56784">
    <property type="entry name" value="HAD-like"/>
    <property type="match status" value="1"/>
</dbReference>
<keyword evidence="2" id="KW-1185">Reference proteome</keyword>
<feature type="non-terminal residue" evidence="1">
    <location>
        <position position="1"/>
    </location>
</feature>
<proteinExistence type="predicted"/>
<dbReference type="GO" id="GO:0016787">
    <property type="term" value="F:hydrolase activity"/>
    <property type="evidence" value="ECO:0007669"/>
    <property type="project" value="UniProtKB-KW"/>
</dbReference>
<dbReference type="Pfam" id="PF13242">
    <property type="entry name" value="Hydrolase_like"/>
    <property type="match status" value="1"/>
</dbReference>
<dbReference type="EMBL" id="VKHT01001692">
    <property type="protein sequence ID" value="MBB0247402.1"/>
    <property type="molecule type" value="Genomic_DNA"/>
</dbReference>
<dbReference type="InterPro" id="IPR023214">
    <property type="entry name" value="HAD_sf"/>
</dbReference>
<organism evidence="1 2">
    <name type="scientific">Streptomyces alkaliphilus</name>
    <dbReference type="NCBI Taxonomy" id="1472722"/>
    <lineage>
        <taxon>Bacteria</taxon>
        <taxon>Bacillati</taxon>
        <taxon>Actinomycetota</taxon>
        <taxon>Actinomycetes</taxon>
        <taxon>Kitasatosporales</taxon>
        <taxon>Streptomycetaceae</taxon>
        <taxon>Streptomyces</taxon>
    </lineage>
</organism>
<reference evidence="2" key="1">
    <citation type="submission" date="2019-10" db="EMBL/GenBank/DDBJ databases">
        <title>Streptomyces sp. nov., a novel actinobacterium isolated from alkaline environment.</title>
        <authorList>
            <person name="Golinska P."/>
        </authorList>
    </citation>
    <scope>NUCLEOTIDE SEQUENCE [LARGE SCALE GENOMIC DNA]</scope>
    <source>
        <strain evidence="2">DSM 42118</strain>
    </source>
</reference>
<dbReference type="AlphaFoldDB" id="A0A7W3TID1"/>
<comment type="caution">
    <text evidence="1">The sequence shown here is derived from an EMBL/GenBank/DDBJ whole genome shotgun (WGS) entry which is preliminary data.</text>
</comment>
<sequence>DVLVGDLWAEAKAIALREHGAGIYVGDHLGDIRGAVAANALSVTVPTGPYGAEELREAGADVVLADGLPGFPAWLTGHLTAGG</sequence>
<evidence type="ECO:0000313" key="1">
    <source>
        <dbReference type="EMBL" id="MBB0247402.1"/>
    </source>
</evidence>
<dbReference type="InterPro" id="IPR036412">
    <property type="entry name" value="HAD-like_sf"/>
</dbReference>
<keyword evidence="1" id="KW-0378">Hydrolase</keyword>
<dbReference type="RefSeq" id="WP_182608582.1">
    <property type="nucleotide sequence ID" value="NZ_VKHT01001692.1"/>
</dbReference>
<dbReference type="Proteomes" id="UP000538929">
    <property type="component" value="Unassembled WGS sequence"/>
</dbReference>
<dbReference type="Gene3D" id="3.40.50.1000">
    <property type="entry name" value="HAD superfamily/HAD-like"/>
    <property type="match status" value="1"/>
</dbReference>
<evidence type="ECO:0000313" key="2">
    <source>
        <dbReference type="Proteomes" id="UP000538929"/>
    </source>
</evidence>
<name>A0A7W3TID1_9ACTN</name>
<protein>
    <submittedName>
        <fullName evidence="1">HAD hydrolase-like protein</fullName>
    </submittedName>
</protein>